<evidence type="ECO:0000256" key="4">
    <source>
        <dbReference type="ARBA" id="ARBA00023136"/>
    </source>
</evidence>
<dbReference type="CDD" id="cd06225">
    <property type="entry name" value="HAMP"/>
    <property type="match status" value="1"/>
</dbReference>
<evidence type="ECO:0000256" key="5">
    <source>
        <dbReference type="ARBA" id="ARBA00023224"/>
    </source>
</evidence>
<feature type="domain" description="HAMP" evidence="9">
    <location>
        <begin position="207"/>
        <end position="261"/>
    </location>
</feature>
<dbReference type="EMBL" id="UOFU01000279">
    <property type="protein sequence ID" value="VAX02607.1"/>
    <property type="molecule type" value="Genomic_DNA"/>
</dbReference>
<keyword evidence="3 7" id="KW-1133">Transmembrane helix</keyword>
<dbReference type="FunFam" id="1.10.287.950:FF:000001">
    <property type="entry name" value="Methyl-accepting chemotaxis sensory transducer"/>
    <property type="match status" value="1"/>
</dbReference>
<dbReference type="InterPro" id="IPR003660">
    <property type="entry name" value="HAMP_dom"/>
</dbReference>
<evidence type="ECO:0000313" key="10">
    <source>
        <dbReference type="EMBL" id="VAX02607.1"/>
    </source>
</evidence>
<dbReference type="GO" id="GO:0016020">
    <property type="term" value="C:membrane"/>
    <property type="evidence" value="ECO:0007669"/>
    <property type="project" value="UniProtKB-SubCell"/>
</dbReference>
<dbReference type="SMART" id="SM00283">
    <property type="entry name" value="MA"/>
    <property type="match status" value="1"/>
</dbReference>
<evidence type="ECO:0000256" key="1">
    <source>
        <dbReference type="ARBA" id="ARBA00004141"/>
    </source>
</evidence>
<evidence type="ECO:0000256" key="7">
    <source>
        <dbReference type="SAM" id="Phobius"/>
    </source>
</evidence>
<dbReference type="CDD" id="cd11386">
    <property type="entry name" value="MCP_signal"/>
    <property type="match status" value="1"/>
</dbReference>
<feature type="transmembrane region" description="Helical" evidence="7">
    <location>
        <begin position="185"/>
        <end position="205"/>
    </location>
</feature>
<gene>
    <name evidence="10" type="ORF">MNBD_GAMMA20-349</name>
</gene>
<dbReference type="Pfam" id="PF00015">
    <property type="entry name" value="MCPsignal"/>
    <property type="match status" value="1"/>
</dbReference>
<dbReference type="PANTHER" id="PTHR32089:SF119">
    <property type="entry name" value="METHYL-ACCEPTING CHEMOTAXIS PROTEIN CTPL"/>
    <property type="match status" value="1"/>
</dbReference>
<dbReference type="PROSITE" id="PS50111">
    <property type="entry name" value="CHEMOTAXIS_TRANSDUC_2"/>
    <property type="match status" value="1"/>
</dbReference>
<organism evidence="10">
    <name type="scientific">hydrothermal vent metagenome</name>
    <dbReference type="NCBI Taxonomy" id="652676"/>
    <lineage>
        <taxon>unclassified sequences</taxon>
        <taxon>metagenomes</taxon>
        <taxon>ecological metagenomes</taxon>
    </lineage>
</organism>
<dbReference type="Pfam" id="PF00672">
    <property type="entry name" value="HAMP"/>
    <property type="match status" value="1"/>
</dbReference>
<keyword evidence="5" id="KW-0807">Transducer</keyword>
<evidence type="ECO:0000259" key="9">
    <source>
        <dbReference type="PROSITE" id="PS50885"/>
    </source>
</evidence>
<evidence type="ECO:0000256" key="3">
    <source>
        <dbReference type="ARBA" id="ARBA00022989"/>
    </source>
</evidence>
<dbReference type="InterPro" id="IPR004089">
    <property type="entry name" value="MCPsignal_dom"/>
</dbReference>
<comment type="subcellular location">
    <subcellularLocation>
        <location evidence="1">Membrane</location>
        <topology evidence="1">Multi-pass membrane protein</topology>
    </subcellularLocation>
</comment>
<evidence type="ECO:0000256" key="2">
    <source>
        <dbReference type="ARBA" id="ARBA00022692"/>
    </source>
</evidence>
<feature type="transmembrane region" description="Helical" evidence="7">
    <location>
        <begin position="12"/>
        <end position="29"/>
    </location>
</feature>
<sequence>MLTNLSIKARGYMLLGSVVVIFSAVYFYVGDSISRINYEWHHYQSQVAKRQNLLMGIKSQFGYGGGIHNFKNYVLRGTPKHYDRIVANHTEIVSMLDNYRELQDLSVTEDNALSAILGVASKYREATDAVKRAVALGKSAVEIDAMVKISDGPALAAFEELQTEYEKLTSNRTSLIGSTLSEANFSMLSGLIIALLVLAGLISLFSRSIVNRLTEVDTLMKNITQGNGDLTARLNISGSDEVALLATTFNKIIEKIHNTIVKVSGATTTLSSAASEMSEANGSTLDAIKRQQREAEQMASAMNQMSSAVNEVAGNAASAAEAARSAEQEVAKGNRIVSESVTAIGQLADNVISARKVILKLESDSENIGTVLIVIKEIAEQTNLLALNAAIEAARAGEQGRGFAVVADEVRTLAQRTQQSTREIQQIIETLQEGADNAVKVMEQGDKQAQNSVKHSIAAGESLQSITAMIDTINDMNIQIVTAAKQQSMVTEEMGHSINTINQAAQDTAEEAQNINGSNTRLVKMVHDLEIIVDQFQTG</sequence>
<feature type="domain" description="Methyl-accepting transducer" evidence="8">
    <location>
        <begin position="266"/>
        <end position="502"/>
    </location>
</feature>
<name>A0A3B1BC78_9ZZZZ</name>
<dbReference type="PROSITE" id="PS50885">
    <property type="entry name" value="HAMP"/>
    <property type="match status" value="1"/>
</dbReference>
<reference evidence="10" key="1">
    <citation type="submission" date="2018-06" db="EMBL/GenBank/DDBJ databases">
        <authorList>
            <person name="Zhirakovskaya E."/>
        </authorList>
    </citation>
    <scope>NUCLEOTIDE SEQUENCE</scope>
</reference>
<dbReference type="PANTHER" id="PTHR32089">
    <property type="entry name" value="METHYL-ACCEPTING CHEMOTAXIS PROTEIN MCPB"/>
    <property type="match status" value="1"/>
</dbReference>
<evidence type="ECO:0000256" key="6">
    <source>
        <dbReference type="ARBA" id="ARBA00029447"/>
    </source>
</evidence>
<keyword evidence="4 7" id="KW-0472">Membrane</keyword>
<evidence type="ECO:0000259" key="8">
    <source>
        <dbReference type="PROSITE" id="PS50111"/>
    </source>
</evidence>
<protein>
    <submittedName>
        <fullName evidence="10">Methyl-accepting chemotaxis sensor/transducer protein</fullName>
    </submittedName>
</protein>
<dbReference type="AlphaFoldDB" id="A0A3B1BC78"/>
<dbReference type="SMART" id="SM00304">
    <property type="entry name" value="HAMP"/>
    <property type="match status" value="1"/>
</dbReference>
<dbReference type="GO" id="GO:0007165">
    <property type="term" value="P:signal transduction"/>
    <property type="evidence" value="ECO:0007669"/>
    <property type="project" value="UniProtKB-KW"/>
</dbReference>
<accession>A0A3B1BC78</accession>
<dbReference type="SUPFAM" id="SSF58104">
    <property type="entry name" value="Methyl-accepting chemotaxis protein (MCP) signaling domain"/>
    <property type="match status" value="1"/>
</dbReference>
<dbReference type="Gene3D" id="1.10.287.950">
    <property type="entry name" value="Methyl-accepting chemotaxis protein"/>
    <property type="match status" value="1"/>
</dbReference>
<proteinExistence type="inferred from homology"/>
<comment type="similarity">
    <text evidence="6">Belongs to the methyl-accepting chemotaxis (MCP) protein family.</text>
</comment>
<keyword evidence="2 7" id="KW-0812">Transmembrane</keyword>